<reference evidence="3 4" key="1">
    <citation type="journal article" date="2016" name="Front. Microbiol.">
        <title>Genome and transcriptome sequences reveal the specific parasitism of the nematophagous Purpureocillium lilacinum 36-1.</title>
        <authorList>
            <person name="Xie J."/>
            <person name="Li S."/>
            <person name="Mo C."/>
            <person name="Xiao X."/>
            <person name="Peng D."/>
            <person name="Wang G."/>
            <person name="Xiao Y."/>
        </authorList>
    </citation>
    <scope>NUCLEOTIDE SEQUENCE [LARGE SCALE GENOMIC DNA]</scope>
    <source>
        <strain evidence="3 4">36-1</strain>
    </source>
</reference>
<keyword evidence="2" id="KW-1133">Transmembrane helix</keyword>
<accession>A0A2U3EKJ0</accession>
<organism evidence="3 4">
    <name type="scientific">Purpureocillium lilacinum</name>
    <name type="common">Paecilomyces lilacinus</name>
    <dbReference type="NCBI Taxonomy" id="33203"/>
    <lineage>
        <taxon>Eukaryota</taxon>
        <taxon>Fungi</taxon>
        <taxon>Dikarya</taxon>
        <taxon>Ascomycota</taxon>
        <taxon>Pezizomycotina</taxon>
        <taxon>Sordariomycetes</taxon>
        <taxon>Hypocreomycetidae</taxon>
        <taxon>Hypocreales</taxon>
        <taxon>Ophiocordycipitaceae</taxon>
        <taxon>Purpureocillium</taxon>
    </lineage>
</organism>
<evidence type="ECO:0000313" key="3">
    <source>
        <dbReference type="EMBL" id="PWI75027.1"/>
    </source>
</evidence>
<name>A0A2U3EKJ0_PURLI</name>
<feature type="region of interest" description="Disordered" evidence="1">
    <location>
        <begin position="1"/>
        <end position="54"/>
    </location>
</feature>
<evidence type="ECO:0000313" key="4">
    <source>
        <dbReference type="Proteomes" id="UP000245956"/>
    </source>
</evidence>
<keyword evidence="2" id="KW-0472">Membrane</keyword>
<dbReference type="Proteomes" id="UP000245956">
    <property type="component" value="Unassembled WGS sequence"/>
</dbReference>
<feature type="transmembrane region" description="Helical" evidence="2">
    <location>
        <begin position="147"/>
        <end position="167"/>
    </location>
</feature>
<feature type="transmembrane region" description="Helical" evidence="2">
    <location>
        <begin position="60"/>
        <end position="79"/>
    </location>
</feature>
<keyword evidence="2" id="KW-0812">Transmembrane</keyword>
<evidence type="ECO:0000256" key="2">
    <source>
        <dbReference type="SAM" id="Phobius"/>
    </source>
</evidence>
<sequence>MPSRRARPSYCSPSSHQKPPPNSIAPTSPSHRAYQPQQSKSKTEQRKKKKEMATSSFSPIPSYLFGTAFLGLSLSALLAPRREYARFGLPLETIAPVSVKLSGPSGGGGVGGGDGSFASPLMYLKGIRELTYGAALLALQYQGNEPAVTTLVGVLSFAAIGDGFVIWAHGGRELQGKAWGHWLPGLGFLGWAFWRWSSR</sequence>
<dbReference type="Pfam" id="PF14087">
    <property type="entry name" value="DUF4267"/>
    <property type="match status" value="1"/>
</dbReference>
<dbReference type="AlphaFoldDB" id="A0A2U3EKJ0"/>
<comment type="caution">
    <text evidence="3">The sequence shown here is derived from an EMBL/GenBank/DDBJ whole genome shotgun (WGS) entry which is preliminary data.</text>
</comment>
<gene>
    <name evidence="3" type="ORF">PCL_05685</name>
</gene>
<evidence type="ECO:0000256" key="1">
    <source>
        <dbReference type="SAM" id="MobiDB-lite"/>
    </source>
</evidence>
<dbReference type="InterPro" id="IPR025363">
    <property type="entry name" value="DUF4267"/>
</dbReference>
<proteinExistence type="predicted"/>
<protein>
    <submittedName>
        <fullName evidence="3">Uncharacterized protein</fullName>
    </submittedName>
</protein>
<dbReference type="EMBL" id="LCWV01000002">
    <property type="protein sequence ID" value="PWI75027.1"/>
    <property type="molecule type" value="Genomic_DNA"/>
</dbReference>